<feature type="compositionally biased region" description="Pro residues" evidence="1">
    <location>
        <begin position="11"/>
        <end position="23"/>
    </location>
</feature>
<dbReference type="Proteomes" id="UP000276055">
    <property type="component" value="Unassembled WGS sequence"/>
</dbReference>
<organism evidence="3 4">
    <name type="scientific">Arthrobacter oryzae</name>
    <dbReference type="NCBI Taxonomy" id="409290"/>
    <lineage>
        <taxon>Bacteria</taxon>
        <taxon>Bacillati</taxon>
        <taxon>Actinomycetota</taxon>
        <taxon>Actinomycetes</taxon>
        <taxon>Micrococcales</taxon>
        <taxon>Micrococcaceae</taxon>
        <taxon>Arthrobacter</taxon>
    </lineage>
</organism>
<proteinExistence type="predicted"/>
<reference evidence="3 4" key="1">
    <citation type="submission" date="2018-10" db="EMBL/GenBank/DDBJ databases">
        <title>Genomic Encyclopedia of Type Strains, Phase IV (KMG-IV): sequencing the most valuable type-strain genomes for metagenomic binning, comparative biology and taxonomic classification.</title>
        <authorList>
            <person name="Goeker M."/>
        </authorList>
    </citation>
    <scope>NUCLEOTIDE SEQUENCE [LARGE SCALE GENOMIC DNA]</scope>
    <source>
        <strain evidence="3 4">DSM 25586</strain>
    </source>
</reference>
<feature type="transmembrane region" description="Helical" evidence="2">
    <location>
        <begin position="40"/>
        <end position="61"/>
    </location>
</feature>
<dbReference type="EMBL" id="RBIR01000001">
    <property type="protein sequence ID" value="RKR29850.1"/>
    <property type="molecule type" value="Genomic_DNA"/>
</dbReference>
<evidence type="ECO:0000256" key="2">
    <source>
        <dbReference type="SAM" id="Phobius"/>
    </source>
</evidence>
<sequence>MSHDQQSPYQSPWPPQPSAPWPPDGMLSPQDAEKSRRWRVVLGCSSLFLALFSGFYAYMNIASVARATNAVAAAGGYIPQTAMALAVAIIGVFCALALAYAGIGTWNIAARGSTAKSPLIAAIVLAGAAFVLIVVYMVTRSTGGFQVGGLGLNALIIARGAIVLRMKKLPAYPAAPNWAA</sequence>
<keyword evidence="2" id="KW-1133">Transmembrane helix</keyword>
<dbReference type="AlphaFoldDB" id="A0A495FKT3"/>
<protein>
    <submittedName>
        <fullName evidence="3">Uncharacterized protein</fullName>
    </submittedName>
</protein>
<comment type="caution">
    <text evidence="3">The sequence shown here is derived from an EMBL/GenBank/DDBJ whole genome shotgun (WGS) entry which is preliminary data.</text>
</comment>
<evidence type="ECO:0000313" key="3">
    <source>
        <dbReference type="EMBL" id="RKR29850.1"/>
    </source>
</evidence>
<keyword evidence="2" id="KW-0472">Membrane</keyword>
<gene>
    <name evidence="3" type="ORF">C8D78_0166</name>
</gene>
<feature type="region of interest" description="Disordered" evidence="1">
    <location>
        <begin position="1"/>
        <end position="30"/>
    </location>
</feature>
<dbReference type="RefSeq" id="WP_147429512.1">
    <property type="nucleotide sequence ID" value="NZ_RBIR01000001.1"/>
</dbReference>
<keyword evidence="2" id="KW-0812">Transmembrane</keyword>
<feature type="transmembrane region" description="Helical" evidence="2">
    <location>
        <begin position="144"/>
        <end position="164"/>
    </location>
</feature>
<accession>A0A495FKT3</accession>
<dbReference type="OrthoDB" id="4954721at2"/>
<name>A0A495FKT3_9MICC</name>
<feature type="transmembrane region" description="Helical" evidence="2">
    <location>
        <begin position="118"/>
        <end position="138"/>
    </location>
</feature>
<evidence type="ECO:0000256" key="1">
    <source>
        <dbReference type="SAM" id="MobiDB-lite"/>
    </source>
</evidence>
<evidence type="ECO:0000313" key="4">
    <source>
        <dbReference type="Proteomes" id="UP000276055"/>
    </source>
</evidence>
<feature type="transmembrane region" description="Helical" evidence="2">
    <location>
        <begin position="81"/>
        <end position="106"/>
    </location>
</feature>
<feature type="compositionally biased region" description="Low complexity" evidence="1">
    <location>
        <begin position="1"/>
        <end position="10"/>
    </location>
</feature>